<protein>
    <recommendedName>
        <fullName evidence="1">Reelin domain-containing protein</fullName>
    </recommendedName>
</protein>
<dbReference type="Gene3D" id="2.60.40.4060">
    <property type="entry name" value="Reeler domain"/>
    <property type="match status" value="1"/>
</dbReference>
<gene>
    <name evidence="2" type="ORF">EB796_021135</name>
</gene>
<dbReference type="OrthoDB" id="6418377at2759"/>
<dbReference type="EMBL" id="VXIV02003161">
    <property type="protein sequence ID" value="KAF6020567.1"/>
    <property type="molecule type" value="Genomic_DNA"/>
</dbReference>
<comment type="caution">
    <text evidence="2">The sequence shown here is derived from an EMBL/GenBank/DDBJ whole genome shotgun (WGS) entry which is preliminary data.</text>
</comment>
<dbReference type="InterPro" id="IPR051237">
    <property type="entry name" value="Ferric-chelate_Red/DefProt"/>
</dbReference>
<name>A0A7J7J3Y0_BUGNE</name>
<dbReference type="Pfam" id="PF02014">
    <property type="entry name" value="Reeler"/>
    <property type="match status" value="1"/>
</dbReference>
<evidence type="ECO:0000313" key="2">
    <source>
        <dbReference type="EMBL" id="KAF6020567.1"/>
    </source>
</evidence>
<dbReference type="GO" id="GO:0016020">
    <property type="term" value="C:membrane"/>
    <property type="evidence" value="ECO:0007669"/>
    <property type="project" value="TreeGrafter"/>
</dbReference>
<dbReference type="PANTHER" id="PTHR45828">
    <property type="entry name" value="CYTOCHROME B561/FERRIC REDUCTASE TRANSMEMBRANE"/>
    <property type="match status" value="1"/>
</dbReference>
<reference evidence="2" key="1">
    <citation type="submission" date="2020-06" db="EMBL/GenBank/DDBJ databases">
        <title>Draft genome of Bugula neritina, a colonial animal packing powerful symbionts and potential medicines.</title>
        <authorList>
            <person name="Rayko M."/>
        </authorList>
    </citation>
    <scope>NUCLEOTIDE SEQUENCE [LARGE SCALE GENOMIC DNA]</scope>
    <source>
        <strain evidence="2">Kwan_BN1</strain>
    </source>
</reference>
<dbReference type="PANTHER" id="PTHR45828:SF42">
    <property type="entry name" value="DEFENSE PROTEIN L(2)34FC"/>
    <property type="match status" value="1"/>
</dbReference>
<feature type="domain" description="Reelin" evidence="1">
    <location>
        <begin position="1"/>
        <end position="144"/>
    </location>
</feature>
<dbReference type="AlphaFoldDB" id="A0A7J7J3Y0"/>
<sequence>MSVYISVETVFHFSLHIVSSHIDLFFMRFVTCPMQLSITGPEYGGFILEARDTNGQGVGMFDSTNLPAGSQAGPCMSNNVKTSVTHNNPDPKTNLTFTWKQPSSFTGSLHFQGAVAVDHDTYWVNIMSSEVAQLQGSVAKTTPSDAQKLSSSGCYIMLSICVLSLFKFFAHCKQHFISRAMRNSRCHQKHGSCQSESYSYFKFIVDNYFVRRWWL</sequence>
<dbReference type="InterPro" id="IPR002861">
    <property type="entry name" value="Reeler_dom"/>
</dbReference>
<evidence type="ECO:0000259" key="1">
    <source>
        <dbReference type="PROSITE" id="PS51019"/>
    </source>
</evidence>
<accession>A0A7J7J3Y0</accession>
<evidence type="ECO:0000313" key="3">
    <source>
        <dbReference type="Proteomes" id="UP000593567"/>
    </source>
</evidence>
<keyword evidence="3" id="KW-1185">Reference proteome</keyword>
<organism evidence="2 3">
    <name type="scientific">Bugula neritina</name>
    <name type="common">Brown bryozoan</name>
    <name type="synonym">Sertularia neritina</name>
    <dbReference type="NCBI Taxonomy" id="10212"/>
    <lineage>
        <taxon>Eukaryota</taxon>
        <taxon>Metazoa</taxon>
        <taxon>Spiralia</taxon>
        <taxon>Lophotrochozoa</taxon>
        <taxon>Bryozoa</taxon>
        <taxon>Gymnolaemata</taxon>
        <taxon>Cheilostomatida</taxon>
        <taxon>Flustrina</taxon>
        <taxon>Buguloidea</taxon>
        <taxon>Bugulidae</taxon>
        <taxon>Bugula</taxon>
    </lineage>
</organism>
<dbReference type="InterPro" id="IPR042307">
    <property type="entry name" value="Reeler_sf"/>
</dbReference>
<dbReference type="PROSITE" id="PS51019">
    <property type="entry name" value="REELIN"/>
    <property type="match status" value="1"/>
</dbReference>
<proteinExistence type="predicted"/>
<dbReference type="Proteomes" id="UP000593567">
    <property type="component" value="Unassembled WGS sequence"/>
</dbReference>
<dbReference type="CDD" id="cd08544">
    <property type="entry name" value="Reeler"/>
    <property type="match status" value="1"/>
</dbReference>